<protein>
    <submittedName>
        <fullName evidence="1">Uncharacterized protein</fullName>
    </submittedName>
</protein>
<organism evidence="1 2">
    <name type="scientific">Agrobacterium radiobacter</name>
    <dbReference type="NCBI Taxonomy" id="362"/>
    <lineage>
        <taxon>Bacteria</taxon>
        <taxon>Pseudomonadati</taxon>
        <taxon>Pseudomonadota</taxon>
        <taxon>Alphaproteobacteria</taxon>
        <taxon>Hyphomicrobiales</taxon>
        <taxon>Rhizobiaceae</taxon>
        <taxon>Rhizobium/Agrobacterium group</taxon>
        <taxon>Agrobacterium</taxon>
        <taxon>Agrobacterium tumefaciens complex</taxon>
    </lineage>
</organism>
<accession>A0ABD5LMT1</accession>
<dbReference type="AlphaFoldDB" id="A0ABD5LMT1"/>
<reference evidence="1 2" key="1">
    <citation type="submission" date="2024-06" db="EMBL/GenBank/DDBJ databases">
        <title>Genome sequencing of Agrobacterium spp. from tobacco in Serbia.</title>
        <authorList>
            <person name="Ilicic R.J."/>
            <person name="Studholme D.J."/>
            <person name="Jelusic A."/>
            <person name="Barac G."/>
            <person name="Bagi F."/>
            <person name="Popovic Milovanovic T."/>
        </authorList>
    </citation>
    <scope>NUCLEOTIDE SEQUENCE [LARGE SCALE GENOMIC DNA]</scope>
    <source>
        <strain evidence="1 2">DA1</strain>
    </source>
</reference>
<sequence length="59" mass="6537">LFPASKPKSGRNSTYPRCSNFPSQLSLYYGLGCRALSKSLIELNKTSRVIEESHANECS</sequence>
<proteinExistence type="predicted"/>
<dbReference type="RefSeq" id="WP_353574642.1">
    <property type="nucleotide sequence ID" value="NZ_JBETME010000013.1"/>
</dbReference>
<dbReference type="EMBL" id="JBETME010000013">
    <property type="protein sequence ID" value="MES4993184.1"/>
    <property type="molecule type" value="Genomic_DNA"/>
</dbReference>
<dbReference type="Proteomes" id="UP001438189">
    <property type="component" value="Unassembled WGS sequence"/>
</dbReference>
<evidence type="ECO:0000313" key="1">
    <source>
        <dbReference type="EMBL" id="MES4993184.1"/>
    </source>
</evidence>
<name>A0ABD5LMT1_AGRRD</name>
<feature type="non-terminal residue" evidence="1">
    <location>
        <position position="1"/>
    </location>
</feature>
<gene>
    <name evidence="1" type="ORF">ABVB70_23000</name>
</gene>
<comment type="caution">
    <text evidence="1">The sequence shown here is derived from an EMBL/GenBank/DDBJ whole genome shotgun (WGS) entry which is preliminary data.</text>
</comment>
<evidence type="ECO:0000313" key="2">
    <source>
        <dbReference type="Proteomes" id="UP001438189"/>
    </source>
</evidence>